<dbReference type="Gene3D" id="1.10.260.40">
    <property type="entry name" value="lambda repressor-like DNA-binding domains"/>
    <property type="match status" value="1"/>
</dbReference>
<accession>A0A4R4PC03</accession>
<dbReference type="PANTHER" id="PTHR35010">
    <property type="entry name" value="BLL4672 PROTEIN-RELATED"/>
    <property type="match status" value="1"/>
</dbReference>
<keyword evidence="4" id="KW-1185">Reference proteome</keyword>
<dbReference type="SMART" id="SM00530">
    <property type="entry name" value="HTH_XRE"/>
    <property type="match status" value="1"/>
</dbReference>
<dbReference type="Pfam" id="PF17765">
    <property type="entry name" value="MLTR_LBD"/>
    <property type="match status" value="1"/>
</dbReference>
<dbReference type="Pfam" id="PF13560">
    <property type="entry name" value="HTH_31"/>
    <property type="match status" value="1"/>
</dbReference>
<feature type="domain" description="HTH cro/C1-type" evidence="2">
    <location>
        <begin position="33"/>
        <end position="105"/>
    </location>
</feature>
<proteinExistence type="predicted"/>
<protein>
    <submittedName>
        <fullName evidence="3">XRE family transcriptional regulator</fullName>
    </submittedName>
</protein>
<evidence type="ECO:0000256" key="1">
    <source>
        <dbReference type="SAM" id="MobiDB-lite"/>
    </source>
</evidence>
<comment type="caution">
    <text evidence="3">The sequence shown here is derived from an EMBL/GenBank/DDBJ whole genome shotgun (WGS) entry which is preliminary data.</text>
</comment>
<organism evidence="3 4">
    <name type="scientific">Actinomadura bangladeshensis</name>
    <dbReference type="NCBI Taxonomy" id="453573"/>
    <lineage>
        <taxon>Bacteria</taxon>
        <taxon>Bacillati</taxon>
        <taxon>Actinomycetota</taxon>
        <taxon>Actinomycetes</taxon>
        <taxon>Streptosporangiales</taxon>
        <taxon>Thermomonosporaceae</taxon>
        <taxon>Actinomadura</taxon>
    </lineage>
</organism>
<gene>
    <name evidence="3" type="ORF">E1284_05955</name>
</gene>
<dbReference type="OrthoDB" id="4336585at2"/>
<sequence>MSSTRTIGGRAPSGAGGARGGAGPRRRTELAAFLRSRRERITPDDVGMAPGLRRRTPGLRREEVAQLAGVGVTWYTWLEQGRPINASSQVLDAVARTLRLDGAEREHLYRLADVPDGAVEEEVGSLPEDVQTVLDALVPLPASVGNGRCDVLAWNAAYAAIFPVVETARPCERNSMWMAFTLPPCCNPVANLADAAPNLVAAFRHRYSRHLDEPGWKDLVRRLQEVSPEFARLWASHDVAVAGSSIKVFRHPGAGEIRTRTMHLDVTGTPGARLVTYTPTDEESRERIAWLLAHPEQAALDHRH</sequence>
<evidence type="ECO:0000259" key="2">
    <source>
        <dbReference type="SMART" id="SM00530"/>
    </source>
</evidence>
<name>A0A4R4PC03_9ACTN</name>
<dbReference type="AlphaFoldDB" id="A0A4R4PC03"/>
<feature type="region of interest" description="Disordered" evidence="1">
    <location>
        <begin position="1"/>
        <end position="26"/>
    </location>
</feature>
<dbReference type="InterPro" id="IPR010982">
    <property type="entry name" value="Lambda_DNA-bd_dom_sf"/>
</dbReference>
<dbReference type="Proteomes" id="UP000295431">
    <property type="component" value="Unassembled WGS sequence"/>
</dbReference>
<evidence type="ECO:0000313" key="4">
    <source>
        <dbReference type="Proteomes" id="UP000295431"/>
    </source>
</evidence>
<reference evidence="3 4" key="1">
    <citation type="submission" date="2019-03" db="EMBL/GenBank/DDBJ databases">
        <title>Draft genome sequences of novel Actinobacteria.</title>
        <authorList>
            <person name="Sahin N."/>
            <person name="Ay H."/>
            <person name="Saygin H."/>
        </authorList>
    </citation>
    <scope>NUCLEOTIDE SEQUENCE [LARGE SCALE GENOMIC DNA]</scope>
    <source>
        <strain evidence="3 4">DSM 45347</strain>
    </source>
</reference>
<dbReference type="PANTHER" id="PTHR35010:SF2">
    <property type="entry name" value="BLL4672 PROTEIN"/>
    <property type="match status" value="1"/>
</dbReference>
<dbReference type="InterPro" id="IPR001387">
    <property type="entry name" value="Cro/C1-type_HTH"/>
</dbReference>
<dbReference type="GO" id="GO:0003677">
    <property type="term" value="F:DNA binding"/>
    <property type="evidence" value="ECO:0007669"/>
    <property type="project" value="InterPro"/>
</dbReference>
<dbReference type="Gene3D" id="3.30.450.180">
    <property type="match status" value="1"/>
</dbReference>
<dbReference type="SUPFAM" id="SSF47413">
    <property type="entry name" value="lambda repressor-like DNA-binding domains"/>
    <property type="match status" value="1"/>
</dbReference>
<dbReference type="CDD" id="cd00093">
    <property type="entry name" value="HTH_XRE"/>
    <property type="match status" value="1"/>
</dbReference>
<feature type="compositionally biased region" description="Gly residues" evidence="1">
    <location>
        <begin position="14"/>
        <end position="23"/>
    </location>
</feature>
<dbReference type="RefSeq" id="WP_131937915.1">
    <property type="nucleotide sequence ID" value="NZ_BAAAMX010000028.1"/>
</dbReference>
<dbReference type="InterPro" id="IPR041413">
    <property type="entry name" value="MLTR_LBD"/>
</dbReference>
<dbReference type="EMBL" id="SMJW01000018">
    <property type="protein sequence ID" value="TDC18553.1"/>
    <property type="molecule type" value="Genomic_DNA"/>
</dbReference>
<evidence type="ECO:0000313" key="3">
    <source>
        <dbReference type="EMBL" id="TDC18553.1"/>
    </source>
</evidence>